<feature type="domain" description="DUF5111" evidence="3">
    <location>
        <begin position="161"/>
        <end position="259"/>
    </location>
</feature>
<dbReference type="Proteomes" id="UP000070319">
    <property type="component" value="Unassembled WGS sequence"/>
</dbReference>
<dbReference type="InterPro" id="IPR058350">
    <property type="entry name" value="DUF8037"/>
</dbReference>
<evidence type="ECO:0000256" key="1">
    <source>
        <dbReference type="SAM" id="SignalP"/>
    </source>
</evidence>
<dbReference type="Pfam" id="PF14292">
    <property type="entry name" value="SusE"/>
    <property type="match status" value="1"/>
</dbReference>
<feature type="domain" description="DUF8037" evidence="5">
    <location>
        <begin position="382"/>
        <end position="478"/>
    </location>
</feature>
<evidence type="ECO:0008006" key="8">
    <source>
        <dbReference type="Google" id="ProtNLM"/>
    </source>
</evidence>
<dbReference type="Pfam" id="PF26123">
    <property type="entry name" value="DUF8037"/>
    <property type="match status" value="1"/>
</dbReference>
<evidence type="ECO:0000259" key="2">
    <source>
        <dbReference type="Pfam" id="PF14292"/>
    </source>
</evidence>
<evidence type="ECO:0000259" key="5">
    <source>
        <dbReference type="Pfam" id="PF26123"/>
    </source>
</evidence>
<gene>
    <name evidence="6" type="ORF">HMPREF2531_00493</name>
</gene>
<evidence type="ECO:0000259" key="3">
    <source>
        <dbReference type="Pfam" id="PF17138"/>
    </source>
</evidence>
<dbReference type="InterPro" id="IPR033404">
    <property type="entry name" value="DUF5111"/>
</dbReference>
<proteinExistence type="predicted"/>
<sequence>MKIMKTITNFLFLLVAAVCFVACEKDGDKIYLNSIEAGDLMASESEVVLSQDNSKDIVLSLAWTRDNLAVSDPNVSVPDLITMTLQASTASDFSSAVVESVETSLSKVYTGADLNTVAKNLGATPDVANTFYFRLMSKTGSNMEPVYSNTVTVSVTPYTIDMSVGYVLDTKQADTGLTLYSAASDGDYVGFMGVSGWYNYYLKEGDGTIWGNDGVTGTAFLMSSENDSDKRWNFWFPGRSGCYYVDVNTSKKVWSALYIPSLTVAGDVAGEMTFDRANVKWTLTFNAAQAGNVNLKVSGIGRLYDYSTGTEKSDTDENPGIETPVGFVQSGENLTFGGQAGDITVNVATAGECTLVIDLSNPKQWKAEVTSGSSEPEPVRETLYMLGISEGEGSWTFDNHLRLYDEDNLGYAGVADVNSPWGYQIAIEDGNWGDVYKLGEGDANAGTLAFGTENNIPAPDGGLYFFDVSLKALTYKLTALGSEIYVAGLNKLEDETWTFEPLPAATTAGVFSGSITITQPSAWGFKIYLFDNNWDYVYGGNGGKLYYKGNGITDDATLAPGTYTLTVDLIHATYTIE</sequence>
<evidence type="ECO:0000259" key="4">
    <source>
        <dbReference type="Pfam" id="PF17141"/>
    </source>
</evidence>
<feature type="chain" id="PRO_5007487582" description="DUF5114 domain-containing protein" evidence="1">
    <location>
        <begin position="22"/>
        <end position="577"/>
    </location>
</feature>
<dbReference type="EMBL" id="LTDF01000035">
    <property type="protein sequence ID" value="KXT54882.1"/>
    <property type="molecule type" value="Genomic_DNA"/>
</dbReference>
<dbReference type="Pfam" id="PF17141">
    <property type="entry name" value="DUF5114"/>
    <property type="match status" value="1"/>
</dbReference>
<dbReference type="InterPro" id="IPR033407">
    <property type="entry name" value="DUF5114"/>
</dbReference>
<feature type="domain" description="DUF5114" evidence="4">
    <location>
        <begin position="264"/>
        <end position="366"/>
    </location>
</feature>
<name>A0A139LTV1_9BACE</name>
<protein>
    <recommendedName>
        <fullName evidence="8">DUF5114 domain-containing protein</fullName>
    </recommendedName>
</protein>
<reference evidence="6 7" key="1">
    <citation type="submission" date="2016-02" db="EMBL/GenBank/DDBJ databases">
        <authorList>
            <person name="Wen L."/>
            <person name="He K."/>
            <person name="Yang H."/>
        </authorList>
    </citation>
    <scope>NUCLEOTIDE SEQUENCE [LARGE SCALE GENOMIC DNA]</scope>
    <source>
        <strain evidence="6 7">KLE1704</strain>
    </source>
</reference>
<comment type="caution">
    <text evidence="6">The sequence shown here is derived from an EMBL/GenBank/DDBJ whole genome shotgun (WGS) entry which is preliminary data.</text>
</comment>
<dbReference type="InterPro" id="IPR025970">
    <property type="entry name" value="SusE"/>
</dbReference>
<dbReference type="PATRIC" id="fig|329854.7.peg.494"/>
<feature type="signal peptide" evidence="1">
    <location>
        <begin position="1"/>
        <end position="21"/>
    </location>
</feature>
<feature type="domain" description="SusE outer membrane protein" evidence="2">
    <location>
        <begin position="25"/>
        <end position="135"/>
    </location>
</feature>
<accession>A0A139LTV1</accession>
<dbReference type="AlphaFoldDB" id="A0A139LTV1"/>
<evidence type="ECO:0000313" key="7">
    <source>
        <dbReference type="Proteomes" id="UP000070319"/>
    </source>
</evidence>
<keyword evidence="1" id="KW-0732">Signal</keyword>
<evidence type="ECO:0000313" key="6">
    <source>
        <dbReference type="EMBL" id="KXT54882.1"/>
    </source>
</evidence>
<organism evidence="6">
    <name type="scientific">Bacteroides intestinalis</name>
    <dbReference type="NCBI Taxonomy" id="329854"/>
    <lineage>
        <taxon>Bacteria</taxon>
        <taxon>Pseudomonadati</taxon>
        <taxon>Bacteroidota</taxon>
        <taxon>Bacteroidia</taxon>
        <taxon>Bacteroidales</taxon>
        <taxon>Bacteroidaceae</taxon>
        <taxon>Bacteroides</taxon>
    </lineage>
</organism>
<dbReference type="Pfam" id="PF17138">
    <property type="entry name" value="DUF5111"/>
    <property type="match status" value="1"/>
</dbReference>